<dbReference type="EMBL" id="JACASE010000014">
    <property type="protein sequence ID" value="KAF6410171.1"/>
    <property type="molecule type" value="Genomic_DNA"/>
</dbReference>
<feature type="signal peptide" evidence="4">
    <location>
        <begin position="1"/>
        <end position="20"/>
    </location>
</feature>
<feature type="transmembrane region" description="Helical" evidence="3">
    <location>
        <begin position="187"/>
        <end position="212"/>
    </location>
</feature>
<feature type="chain" id="PRO_5029583916" evidence="4">
    <location>
        <begin position="21"/>
        <end position="221"/>
    </location>
</feature>
<keyword evidence="3" id="KW-1133">Transmembrane helix</keyword>
<keyword evidence="3" id="KW-0472">Membrane</keyword>
<evidence type="ECO:0000256" key="4">
    <source>
        <dbReference type="SAM" id="SignalP"/>
    </source>
</evidence>
<keyword evidence="6" id="KW-1185">Reference proteome</keyword>
<evidence type="ECO:0000256" key="2">
    <source>
        <dbReference type="ARBA" id="ARBA00022729"/>
    </source>
</evidence>
<dbReference type="InterPro" id="IPR029389">
    <property type="entry name" value="IZUMO"/>
</dbReference>
<proteinExistence type="inferred from homology"/>
<dbReference type="PANTHER" id="PTHR47745:SF1">
    <property type="entry name" value="IZUMO SPERM-EGG FUSION PROTEIN 2"/>
    <property type="match status" value="1"/>
</dbReference>
<keyword evidence="3" id="KW-0812">Transmembrane</keyword>
<comment type="caution">
    <text evidence="5">The sequence shown here is derived from an EMBL/GenBank/DDBJ whole genome shotgun (WGS) entry which is preliminary data.</text>
</comment>
<evidence type="ECO:0000256" key="3">
    <source>
        <dbReference type="SAM" id="Phobius"/>
    </source>
</evidence>
<name>A0A7J8CH40_ROUAE</name>
<comment type="similarity">
    <text evidence="1">Belongs to the Izumo family.</text>
</comment>
<evidence type="ECO:0000313" key="6">
    <source>
        <dbReference type="Proteomes" id="UP000593571"/>
    </source>
</evidence>
<dbReference type="PANTHER" id="PTHR47745">
    <property type="entry name" value="IZUMO SPERM-EGG FUSION PROTEIN 2"/>
    <property type="match status" value="1"/>
</dbReference>
<reference evidence="5 6" key="1">
    <citation type="journal article" date="2020" name="Nature">
        <title>Six reference-quality genomes reveal evolution of bat adaptations.</title>
        <authorList>
            <person name="Jebb D."/>
            <person name="Huang Z."/>
            <person name="Pippel M."/>
            <person name="Hughes G.M."/>
            <person name="Lavrichenko K."/>
            <person name="Devanna P."/>
            <person name="Winkler S."/>
            <person name="Jermiin L.S."/>
            <person name="Skirmuntt E.C."/>
            <person name="Katzourakis A."/>
            <person name="Burkitt-Gray L."/>
            <person name="Ray D.A."/>
            <person name="Sullivan K.A.M."/>
            <person name="Roscito J.G."/>
            <person name="Kirilenko B.M."/>
            <person name="Davalos L.M."/>
            <person name="Corthals A.P."/>
            <person name="Power M.L."/>
            <person name="Jones G."/>
            <person name="Ransome R.D."/>
            <person name="Dechmann D.K.N."/>
            <person name="Locatelli A.G."/>
            <person name="Puechmaille S.J."/>
            <person name="Fedrigo O."/>
            <person name="Jarvis E.D."/>
            <person name="Hiller M."/>
            <person name="Vernes S.C."/>
            <person name="Myers E.W."/>
            <person name="Teeling E.C."/>
        </authorList>
    </citation>
    <scope>NUCLEOTIDE SEQUENCE [LARGE SCALE GENOMIC DNA]</scope>
    <source>
        <strain evidence="5">MRouAeg1</strain>
        <tissue evidence="5">Muscle</tissue>
    </source>
</reference>
<accession>A0A7J8CH40</accession>
<dbReference type="InterPro" id="IPR042920">
    <property type="entry name" value="IZUMO2"/>
</dbReference>
<organism evidence="5 6">
    <name type="scientific">Rousettus aegyptiacus</name>
    <name type="common">Egyptian fruit bat</name>
    <name type="synonym">Pteropus aegyptiacus</name>
    <dbReference type="NCBI Taxonomy" id="9407"/>
    <lineage>
        <taxon>Eukaryota</taxon>
        <taxon>Metazoa</taxon>
        <taxon>Chordata</taxon>
        <taxon>Craniata</taxon>
        <taxon>Vertebrata</taxon>
        <taxon>Euteleostomi</taxon>
        <taxon>Mammalia</taxon>
        <taxon>Eutheria</taxon>
        <taxon>Laurasiatheria</taxon>
        <taxon>Chiroptera</taxon>
        <taxon>Yinpterochiroptera</taxon>
        <taxon>Pteropodoidea</taxon>
        <taxon>Pteropodidae</taxon>
        <taxon>Rousettinae</taxon>
        <taxon>Rousettus</taxon>
    </lineage>
</organism>
<evidence type="ECO:0000313" key="5">
    <source>
        <dbReference type="EMBL" id="KAF6410171.1"/>
    </source>
</evidence>
<gene>
    <name evidence="5" type="ORF">HJG63_006974</name>
</gene>
<protein>
    <submittedName>
        <fullName evidence="5">IZUMO family member 2</fullName>
    </submittedName>
</protein>
<dbReference type="Pfam" id="PF15005">
    <property type="entry name" value="IZUMO"/>
    <property type="match status" value="1"/>
</dbReference>
<dbReference type="AlphaFoldDB" id="A0A7J8CH40"/>
<dbReference type="KEGG" id="ray:107500480"/>
<evidence type="ECO:0000256" key="1">
    <source>
        <dbReference type="ARBA" id="ARBA00009633"/>
    </source>
</evidence>
<sequence length="221" mass="24679">MPPALALLLLAGLSARGGWGCLQCDRSVQEALSQLRVTVVPGRFHEEQLRARAQALLLGMEGPFFRDYALNAFVGKAEVDLLDHVASLIKNQVSNLKTNALKDRPLLEELVSLRENAIQELKKVLISYELKACDPESCHLLKDEVLDCLHCLKISPNCIKKKDCFVDRQHRVALQYEKMSENALIRALPGIIISIFLALLALGVIVVSAITYRENRKLLLQ</sequence>
<dbReference type="OrthoDB" id="9895666at2759"/>
<keyword evidence="2 4" id="KW-0732">Signal</keyword>
<dbReference type="Proteomes" id="UP000593571">
    <property type="component" value="Unassembled WGS sequence"/>
</dbReference>